<gene>
    <name evidence="1" type="ORF">H9647_19875</name>
</gene>
<name>A0ABR8T3G9_9BACL</name>
<dbReference type="Proteomes" id="UP000608071">
    <property type="component" value="Unassembled WGS sequence"/>
</dbReference>
<dbReference type="EMBL" id="JACSQL010000011">
    <property type="protein sequence ID" value="MBD7970329.1"/>
    <property type="molecule type" value="Genomic_DNA"/>
</dbReference>
<accession>A0ABR8T3G9</accession>
<organism evidence="1 2">
    <name type="scientific">Paenibacillus gallinarum</name>
    <dbReference type="NCBI Taxonomy" id="2762232"/>
    <lineage>
        <taxon>Bacteria</taxon>
        <taxon>Bacillati</taxon>
        <taxon>Bacillota</taxon>
        <taxon>Bacilli</taxon>
        <taxon>Bacillales</taxon>
        <taxon>Paenibacillaceae</taxon>
        <taxon>Paenibacillus</taxon>
    </lineage>
</organism>
<evidence type="ECO:0000313" key="1">
    <source>
        <dbReference type="EMBL" id="MBD7970329.1"/>
    </source>
</evidence>
<dbReference type="RefSeq" id="WP_191803308.1">
    <property type="nucleotide sequence ID" value="NZ_JACSQL010000011.1"/>
</dbReference>
<proteinExistence type="predicted"/>
<keyword evidence="2" id="KW-1185">Reference proteome</keyword>
<evidence type="ECO:0000313" key="2">
    <source>
        <dbReference type="Proteomes" id="UP000608071"/>
    </source>
</evidence>
<comment type="caution">
    <text evidence="1">The sequence shown here is derived from an EMBL/GenBank/DDBJ whole genome shotgun (WGS) entry which is preliminary data.</text>
</comment>
<protein>
    <submittedName>
        <fullName evidence="1">Uncharacterized protein</fullName>
    </submittedName>
</protein>
<sequence>MLVHESSNKNKTKEINAALEIKKLDHQRFNVPGGYIQPNGYALKHPEYGYLGFKDRHLPYNPIGGKQALKEIVEAGGFTDFDDVIWLKPIK</sequence>
<reference evidence="1 2" key="1">
    <citation type="submission" date="2020-08" db="EMBL/GenBank/DDBJ databases">
        <title>A Genomic Blueprint of the Chicken Gut Microbiome.</title>
        <authorList>
            <person name="Gilroy R."/>
            <person name="Ravi A."/>
            <person name="Getino M."/>
            <person name="Pursley I."/>
            <person name="Horton D.L."/>
            <person name="Alikhan N.-F."/>
            <person name="Baker D."/>
            <person name="Gharbi K."/>
            <person name="Hall N."/>
            <person name="Watson M."/>
            <person name="Adriaenssens E.M."/>
            <person name="Foster-Nyarko E."/>
            <person name="Jarju S."/>
            <person name="Secka A."/>
            <person name="Antonio M."/>
            <person name="Oren A."/>
            <person name="Chaudhuri R."/>
            <person name="La Ragione R.M."/>
            <person name="Hildebrand F."/>
            <person name="Pallen M.J."/>
        </authorList>
    </citation>
    <scope>NUCLEOTIDE SEQUENCE [LARGE SCALE GENOMIC DNA]</scope>
    <source>
        <strain evidence="1 2">Sa2BVA9</strain>
    </source>
</reference>